<feature type="domain" description="DUF4382" evidence="2">
    <location>
        <begin position="42"/>
        <end position="170"/>
    </location>
</feature>
<evidence type="ECO:0000313" key="5">
    <source>
        <dbReference type="Proteomes" id="UP001165044"/>
    </source>
</evidence>
<dbReference type="Proteomes" id="UP001165044">
    <property type="component" value="Unassembled WGS sequence"/>
</dbReference>
<evidence type="ECO:0000259" key="2">
    <source>
        <dbReference type="Pfam" id="PF14321"/>
    </source>
</evidence>
<dbReference type="Pfam" id="PF14321">
    <property type="entry name" value="DUF4382"/>
    <property type="match status" value="1"/>
</dbReference>
<evidence type="ECO:0000259" key="3">
    <source>
        <dbReference type="Pfam" id="PF18914"/>
    </source>
</evidence>
<dbReference type="Pfam" id="PF18914">
    <property type="entry name" value="DUF5666"/>
    <property type="match status" value="1"/>
</dbReference>
<organism evidence="4 5">
    <name type="scientific">Geothrix edaphica</name>
    <dbReference type="NCBI Taxonomy" id="2927976"/>
    <lineage>
        <taxon>Bacteria</taxon>
        <taxon>Pseudomonadati</taxon>
        <taxon>Acidobacteriota</taxon>
        <taxon>Holophagae</taxon>
        <taxon>Holophagales</taxon>
        <taxon>Holophagaceae</taxon>
        <taxon>Geothrix</taxon>
    </lineage>
</organism>
<keyword evidence="1" id="KW-0732">Signal</keyword>
<reference evidence="4" key="1">
    <citation type="journal article" date="2023" name="Antonie Van Leeuwenhoek">
        <title>Mesoterricola silvestris gen. nov., sp. nov., Mesoterricola sediminis sp. nov., Geothrix oryzae sp. nov., Geothrix edaphica sp. nov., Geothrix rubra sp. nov., and Geothrix limicola sp. nov., six novel members of Acidobacteriota isolated from soils.</title>
        <authorList>
            <person name="Itoh H."/>
            <person name="Sugisawa Y."/>
            <person name="Mise K."/>
            <person name="Xu Z."/>
            <person name="Kuniyasu M."/>
            <person name="Ushijima N."/>
            <person name="Kawano K."/>
            <person name="Kobayashi E."/>
            <person name="Shiratori Y."/>
            <person name="Masuda Y."/>
            <person name="Senoo K."/>
        </authorList>
    </citation>
    <scope>NUCLEOTIDE SEQUENCE</scope>
    <source>
        <strain evidence="4">Red802</strain>
    </source>
</reference>
<dbReference type="RefSeq" id="WP_285605924.1">
    <property type="nucleotide sequence ID" value="NZ_BSDC01000001.1"/>
</dbReference>
<sequence length="553" mass="57348">MRPVLRTFSLLALPLGLSALALSIACSGSSSAGSSASATPMGTASIILTDAPSDQWSAVEVVVTKVAFLNKSDHTKEVVAFQGASAKINLVDLDSVGELLASAQIPAGTYDALRITIDPASVNLVKADGTTVAANQIHVLGSSVLVGLSTDLVVTANGSNAVQLDFDLAHPLFLVQLPDGSWAMNLQVRHRPNANGMMGMAQLMFRHRKGTVASVGASSFVLHTDSGNDLTVNVDAGSWFFDADARAQGSFAGLAAGKHVLISLRMQPDGSLWAVRVWYSVNALPTWTPEGHLYGVDRVNNRLLVSTSTGAPRAIAIDSDTTFTYRTSLSLGTGTATLANLWSGFKVQVQVKDPLATPMHAQSVNIQRAVDAGQISAADATQLTYAHPIAGDRTYAYTSPFSWWYVGLPGLSSTSTSAFASAVTGAGDVRVQGLSDLVWNGGTGAWNAGNAIFLPVALPQGTISGSYSGGQLGFTFTNSTGASQSISVSLNPTVGLQPAVLEVTNQSGVVTVAPIPVTDWAAKLVSPARARVAVVPKPDGSFAAYAVVVFSGF</sequence>
<feature type="chain" id="PRO_5046067090" description="DUF4382 domain-containing protein" evidence="1">
    <location>
        <begin position="33"/>
        <end position="553"/>
    </location>
</feature>
<evidence type="ECO:0000256" key="1">
    <source>
        <dbReference type="SAM" id="SignalP"/>
    </source>
</evidence>
<accession>A0ABQ5PU51</accession>
<dbReference type="InterPro" id="IPR025491">
    <property type="entry name" value="DUF4382"/>
</dbReference>
<dbReference type="InterPro" id="IPR043724">
    <property type="entry name" value="DUF5666"/>
</dbReference>
<proteinExistence type="predicted"/>
<evidence type="ECO:0008006" key="6">
    <source>
        <dbReference type="Google" id="ProtNLM"/>
    </source>
</evidence>
<protein>
    <recommendedName>
        <fullName evidence="6">DUF4382 domain-containing protein</fullName>
    </recommendedName>
</protein>
<feature type="signal peptide" evidence="1">
    <location>
        <begin position="1"/>
        <end position="32"/>
    </location>
</feature>
<comment type="caution">
    <text evidence="4">The sequence shown here is derived from an EMBL/GenBank/DDBJ whole genome shotgun (WGS) entry which is preliminary data.</text>
</comment>
<evidence type="ECO:0000313" key="4">
    <source>
        <dbReference type="EMBL" id="GLH65833.1"/>
    </source>
</evidence>
<name>A0ABQ5PU51_9BACT</name>
<feature type="domain" description="DUF5666" evidence="3">
    <location>
        <begin position="209"/>
        <end position="277"/>
    </location>
</feature>
<dbReference type="EMBL" id="BSDC01000001">
    <property type="protein sequence ID" value="GLH65833.1"/>
    <property type="molecule type" value="Genomic_DNA"/>
</dbReference>
<keyword evidence="5" id="KW-1185">Reference proteome</keyword>
<gene>
    <name evidence="4" type="ORF">GETHED_01970</name>
</gene>
<dbReference type="PROSITE" id="PS51257">
    <property type="entry name" value="PROKAR_LIPOPROTEIN"/>
    <property type="match status" value="1"/>
</dbReference>